<evidence type="ECO:0000259" key="2">
    <source>
        <dbReference type="PROSITE" id="PS50021"/>
    </source>
</evidence>
<dbReference type="CDD" id="cd21218">
    <property type="entry name" value="CH_PLS_FIM_rpt2"/>
    <property type="match status" value="1"/>
</dbReference>
<evidence type="ECO:0000313" key="4">
    <source>
        <dbReference type="Proteomes" id="UP000678393"/>
    </source>
</evidence>
<feature type="compositionally biased region" description="Low complexity" evidence="1">
    <location>
        <begin position="280"/>
        <end position="296"/>
    </location>
</feature>
<dbReference type="InterPro" id="IPR001715">
    <property type="entry name" value="CH_dom"/>
</dbReference>
<feature type="domain" description="Calponin-homology (CH)" evidence="2">
    <location>
        <begin position="577"/>
        <end position="700"/>
    </location>
</feature>
<reference evidence="3" key="1">
    <citation type="submission" date="2021-04" db="EMBL/GenBank/DDBJ databases">
        <authorList>
            <consortium name="Molecular Ecology Group"/>
        </authorList>
    </citation>
    <scope>NUCLEOTIDE SEQUENCE</scope>
</reference>
<dbReference type="Gene3D" id="1.10.418.10">
    <property type="entry name" value="Calponin-like domain"/>
    <property type="match status" value="1"/>
</dbReference>
<dbReference type="GO" id="GO:0005929">
    <property type="term" value="C:cilium"/>
    <property type="evidence" value="ECO:0007669"/>
    <property type="project" value="TreeGrafter"/>
</dbReference>
<dbReference type="GO" id="GO:0060271">
    <property type="term" value="P:cilium assembly"/>
    <property type="evidence" value="ECO:0007669"/>
    <property type="project" value="TreeGrafter"/>
</dbReference>
<evidence type="ECO:0000313" key="3">
    <source>
        <dbReference type="EMBL" id="CAG5120335.1"/>
    </source>
</evidence>
<accession>A0A8S3YXF0</accession>
<name>A0A8S3YXF0_9EUPU</name>
<dbReference type="AlphaFoldDB" id="A0A8S3YXF0"/>
<comment type="caution">
    <text evidence="3">The sequence shown here is derived from an EMBL/GenBank/DDBJ whole genome shotgun (WGS) entry which is preliminary data.</text>
</comment>
<organism evidence="3 4">
    <name type="scientific">Candidula unifasciata</name>
    <dbReference type="NCBI Taxonomy" id="100452"/>
    <lineage>
        <taxon>Eukaryota</taxon>
        <taxon>Metazoa</taxon>
        <taxon>Spiralia</taxon>
        <taxon>Lophotrochozoa</taxon>
        <taxon>Mollusca</taxon>
        <taxon>Gastropoda</taxon>
        <taxon>Heterobranchia</taxon>
        <taxon>Euthyneura</taxon>
        <taxon>Panpulmonata</taxon>
        <taxon>Eupulmonata</taxon>
        <taxon>Stylommatophora</taxon>
        <taxon>Helicina</taxon>
        <taxon>Helicoidea</taxon>
        <taxon>Geomitridae</taxon>
        <taxon>Candidula</taxon>
    </lineage>
</organism>
<gene>
    <name evidence="3" type="ORF">CUNI_LOCUS5893</name>
</gene>
<dbReference type="SUPFAM" id="SSF47576">
    <property type="entry name" value="Calponin-homology domain, CH-domain"/>
    <property type="match status" value="1"/>
</dbReference>
<feature type="non-terminal residue" evidence="3">
    <location>
        <position position="1"/>
    </location>
</feature>
<dbReference type="PROSITE" id="PS50021">
    <property type="entry name" value="CH"/>
    <property type="match status" value="1"/>
</dbReference>
<dbReference type="EMBL" id="CAJHNH020000879">
    <property type="protein sequence ID" value="CAG5120335.1"/>
    <property type="molecule type" value="Genomic_DNA"/>
</dbReference>
<dbReference type="PANTHER" id="PTHR45912:SF3">
    <property type="entry name" value="CILIA- AND FLAGELLA-ASSOCIATED PROTEIN 47"/>
    <property type="match status" value="1"/>
</dbReference>
<protein>
    <recommendedName>
        <fullName evidence="2">Calponin-homology (CH) domain-containing protein</fullName>
    </recommendedName>
</protein>
<feature type="non-terminal residue" evidence="3">
    <location>
        <position position="816"/>
    </location>
</feature>
<dbReference type="Proteomes" id="UP000678393">
    <property type="component" value="Unassembled WGS sequence"/>
</dbReference>
<dbReference type="PANTHER" id="PTHR45912">
    <property type="entry name" value="CILIA- AND FLAGELLA-ASSOCIATED PROTEIN 47"/>
    <property type="match status" value="1"/>
</dbReference>
<evidence type="ECO:0000256" key="1">
    <source>
        <dbReference type="SAM" id="MobiDB-lite"/>
    </source>
</evidence>
<dbReference type="OrthoDB" id="10060824at2759"/>
<dbReference type="Pfam" id="PF24529">
    <property type="entry name" value="CFAP47"/>
    <property type="match status" value="1"/>
</dbReference>
<proteinExistence type="predicted"/>
<dbReference type="SMART" id="SM00033">
    <property type="entry name" value="CH"/>
    <property type="match status" value="1"/>
</dbReference>
<feature type="region of interest" description="Disordered" evidence="1">
    <location>
        <begin position="275"/>
        <end position="296"/>
    </location>
</feature>
<dbReference type="Pfam" id="PF00307">
    <property type="entry name" value="CH"/>
    <property type="match status" value="1"/>
</dbReference>
<sequence>DFSVTNVSSERLTWGFDLRAAEDLLNKGIFKILDQDANFASVDGNNYIESQLDPGQKCTVHINFCPATACKYQIVIPVGINSNWNKPFQFLELVGEMKAPTIWFEPANIVLTPVPLLTETSAEFTLFALHYKKPTRLTVSTPYIECEDESKISPLSVTFLDNDVIKPVEGASIQVDPCALLCKVTFSSAKPISFSQPVVFFDEKRNKFQVQVTATADNCLLTCYPFLAQHQCDYKIICEQGSLPKGCRTAQRKKEDEESVRSGEAVLVSCMSSCQTNGRSTSATSSSFEPSSSSYESSTVVTESGSCVPGAREGAKNKSPTCSDCGRYKTGSAASAIFPPEDSEEAAYFMEVLKAVQRWFSYHGWPGGPYPIVIPETLRTAISKKTAAEVIKNAEEATSKTNQMKGKVKSKGNYNRLVKTIYDMITFLSGRTLPGIPANVSLPSNPVDRVRQIYWQHCTLLTFLRCQGACVASILPEFLMTPGDFVLWRQLQRTAKLELLQQGNMEEAEKIQLSEDIGEEVFEAFSKRMWTDVMLQILKVLVLARVTPKTLKALSIPDRDIVMPVVTPDPLSSNIYSVSERILLAWMNYHYEYNRELIWKKSPKGGVPPARWIVNFDYDLLDGLVLAALLGSHMPFLIKTHLQGMYTSPATAEQCLHNALKLVSAMRYVGIDYDIHAIDITDPNPISMLLFVVHLYERLPQYLPKATMDFVGSLHSVVARQFYLISDRLKVSNASAKSLVYNVLLAGQDACDFSVPKGSVITVPSKSTLLLTVEFRSRFLRPAEAVLALVGKRQGSAIGNTMIFNLTTEIETIKPK</sequence>
<dbReference type="InterPro" id="IPR036872">
    <property type="entry name" value="CH_dom_sf"/>
</dbReference>
<dbReference type="InterPro" id="IPR056343">
    <property type="entry name" value="CFAP47_dom"/>
</dbReference>
<keyword evidence="4" id="KW-1185">Reference proteome</keyword>